<dbReference type="RefSeq" id="WP_204721184.1">
    <property type="nucleotide sequence ID" value="NZ_JACSNR010000007.1"/>
</dbReference>
<keyword evidence="1" id="KW-0378">Hydrolase</keyword>
<dbReference type="Pfam" id="PF01520">
    <property type="entry name" value="Amidase_3"/>
    <property type="match status" value="1"/>
</dbReference>
<reference evidence="4 5" key="1">
    <citation type="journal article" date="2021" name="Sci. Rep.">
        <title>The distribution of antibiotic resistance genes in chicken gut microbiota commensals.</title>
        <authorList>
            <person name="Juricova H."/>
            <person name="Matiasovicova J."/>
            <person name="Kubasova T."/>
            <person name="Cejkova D."/>
            <person name="Rychlik I."/>
        </authorList>
    </citation>
    <scope>NUCLEOTIDE SEQUENCE [LARGE SCALE GENOMIC DNA]</scope>
    <source>
        <strain evidence="4 5">An564</strain>
    </source>
</reference>
<dbReference type="Gene3D" id="3.40.630.40">
    <property type="entry name" value="Zn-dependent exopeptidases"/>
    <property type="match status" value="1"/>
</dbReference>
<dbReference type="PROSITE" id="PS51257">
    <property type="entry name" value="PROKAR_LIPOPROTEIN"/>
    <property type="match status" value="1"/>
</dbReference>
<feature type="chain" id="PRO_5046266659" evidence="2">
    <location>
        <begin position="24"/>
        <end position="939"/>
    </location>
</feature>
<dbReference type="CDD" id="cd02696">
    <property type="entry name" value="MurNAc-LAA"/>
    <property type="match status" value="1"/>
</dbReference>
<name>A0ABS2GNI1_9FIRM</name>
<dbReference type="SMART" id="SM00646">
    <property type="entry name" value="Ami_3"/>
    <property type="match status" value="1"/>
</dbReference>
<evidence type="ECO:0000259" key="3">
    <source>
        <dbReference type="SMART" id="SM00646"/>
    </source>
</evidence>
<accession>A0ABS2GNI1</accession>
<dbReference type="Proteomes" id="UP000724149">
    <property type="component" value="Unassembled WGS sequence"/>
</dbReference>
<dbReference type="PANTHER" id="PTHR30404:SF0">
    <property type="entry name" value="N-ACETYLMURAMOYL-L-ALANINE AMIDASE AMIC"/>
    <property type="match status" value="1"/>
</dbReference>
<evidence type="ECO:0000256" key="1">
    <source>
        <dbReference type="ARBA" id="ARBA00022801"/>
    </source>
</evidence>
<evidence type="ECO:0000313" key="4">
    <source>
        <dbReference type="EMBL" id="MBM6923678.1"/>
    </source>
</evidence>
<sequence>MKTHRFRLAAALTAAMIVLTALTGCMTGPRKPSSPAESAVTVDGEIRGLFIHATGQDLIIQSPYDAGTVAQSLDQIMSYAAENGINTVFMDVHDAKGSALYTSDYMPTSELMLDEKGKNSGGDIVYEAVRAAKKQNIQVYAVINTTYIAESLGIASEDHPAVYDSSLSYEDGNGALRWNTSKKDSISTLTNIARELCYNYGISGLVLNDDGTDPQTMAKVFSAIDQAVDELGTGKKIGVYTQITPQGLESGNNALNAFSEEGYAPDFLLADLQGTTVSGDYTQLLNDVSAATEGRCDLITVHNMNLISADSGADGKLYADPYEPAYQIYENRGHSIRGTAIEGYSALRSSKYYLMDLMNSLYDSNYDICPYELTVEPGFGSTLQSDTFTTSSAKYFISVISDPDQPLYLNDSEVTRTTKNGLYGQLVSLSYGENEFVFTQGDESVTITITRPEPTSTGDSTISRITQTSMYPSAISAARVGEELTISCVAPSGSTVYASVLGQQVQLKQAVATAKNGIAATYTADLIFDAPIDSNEVKNMGNVTYTLVYGGTTTTYTSSGELYAVGENAQLIMQVTDYMSGVTVDDSSENAGNFLTTLIEGSQDYVDLSKSSTTHFYLQSGGAIRKETVTLLEGKDLSIDTTIGTTDTVKVDKGDEFVIPGAAGTLWHADFADNKLVLDLYNIEDGALPTADGSKFTLASTMTSDGIVQLTVTPKDGVTFWGYDVTYDGEDLVLYCKQKPQISASSDKPLEGISIVIDPGHGGYDPGSLGAAYGYGSTEDEINMAYAVATEQILEGLGADVTLTLYPDQLDDQEEKLVLFDRMKIAKEADADVFISMHHNSVDATADANNVTGLEVYYFTDHSEALAADIAASISASTGRTNRGDFQSYYVVTKMTYCPAVLTEIGYIVNPAEYEDLIQPETIFRTAASFTKSILDVLS</sequence>
<dbReference type="PANTHER" id="PTHR30404">
    <property type="entry name" value="N-ACETYLMURAMOYL-L-ALANINE AMIDASE"/>
    <property type="match status" value="1"/>
</dbReference>
<dbReference type="Gene3D" id="3.20.20.80">
    <property type="entry name" value="Glycosidases"/>
    <property type="match status" value="1"/>
</dbReference>
<dbReference type="Pfam" id="PF02638">
    <property type="entry name" value="GHL10"/>
    <property type="match status" value="1"/>
</dbReference>
<gene>
    <name evidence="4" type="ORF">H9X81_08250</name>
</gene>
<organism evidence="4 5">
    <name type="scientific">Hydrogenoanaerobacterium saccharovorans</name>
    <dbReference type="NCBI Taxonomy" id="474960"/>
    <lineage>
        <taxon>Bacteria</taxon>
        <taxon>Bacillati</taxon>
        <taxon>Bacillota</taxon>
        <taxon>Clostridia</taxon>
        <taxon>Eubacteriales</taxon>
        <taxon>Oscillospiraceae</taxon>
        <taxon>Hydrogenoanaerobacterium</taxon>
    </lineage>
</organism>
<evidence type="ECO:0000256" key="2">
    <source>
        <dbReference type="SAM" id="SignalP"/>
    </source>
</evidence>
<dbReference type="InterPro" id="IPR050695">
    <property type="entry name" value="N-acetylmuramoyl_amidase_3"/>
</dbReference>
<proteinExistence type="predicted"/>
<protein>
    <submittedName>
        <fullName evidence="4">N-acetylmuramoyl-L-alanine amidase</fullName>
    </submittedName>
</protein>
<evidence type="ECO:0000313" key="5">
    <source>
        <dbReference type="Proteomes" id="UP000724149"/>
    </source>
</evidence>
<dbReference type="InterPro" id="IPR002508">
    <property type="entry name" value="MurNAc-LAA_cat"/>
</dbReference>
<feature type="signal peptide" evidence="2">
    <location>
        <begin position="1"/>
        <end position="23"/>
    </location>
</feature>
<dbReference type="SUPFAM" id="SSF53187">
    <property type="entry name" value="Zn-dependent exopeptidases"/>
    <property type="match status" value="1"/>
</dbReference>
<feature type="domain" description="MurNAc-LAA" evidence="3">
    <location>
        <begin position="823"/>
        <end position="935"/>
    </location>
</feature>
<keyword evidence="5" id="KW-1185">Reference proteome</keyword>
<dbReference type="EMBL" id="JACSNR010000007">
    <property type="protein sequence ID" value="MBM6923678.1"/>
    <property type="molecule type" value="Genomic_DNA"/>
</dbReference>
<dbReference type="InterPro" id="IPR003790">
    <property type="entry name" value="GHL10"/>
</dbReference>
<keyword evidence="2" id="KW-0732">Signal</keyword>
<comment type="caution">
    <text evidence="4">The sequence shown here is derived from an EMBL/GenBank/DDBJ whole genome shotgun (WGS) entry which is preliminary data.</text>
</comment>